<evidence type="ECO:0000313" key="1">
    <source>
        <dbReference type="Proteomes" id="UP000887579"/>
    </source>
</evidence>
<proteinExistence type="predicted"/>
<evidence type="ECO:0000313" key="2">
    <source>
        <dbReference type="WBParaSite" id="ES5_v2.g24627.t1"/>
    </source>
</evidence>
<name>A0AC34G4H3_9BILA</name>
<reference evidence="2" key="1">
    <citation type="submission" date="2022-11" db="UniProtKB">
        <authorList>
            <consortium name="WormBaseParasite"/>
        </authorList>
    </citation>
    <scope>IDENTIFICATION</scope>
</reference>
<dbReference type="WBParaSite" id="ES5_v2.g24627.t1">
    <property type="protein sequence ID" value="ES5_v2.g24627.t1"/>
    <property type="gene ID" value="ES5_v2.g24627"/>
</dbReference>
<dbReference type="Proteomes" id="UP000887579">
    <property type="component" value="Unplaced"/>
</dbReference>
<accession>A0AC34G4H3</accession>
<protein>
    <submittedName>
        <fullName evidence="2">Uncharacterized protein</fullName>
    </submittedName>
</protein>
<sequence>MPEISCRLIFYDFTENFIDKFVNLIQNFHFQTLHELITQPAVSLDSEKNAEVQFSFQLSATAPEGQKLEKSEKYRQTCLALCELTTTFERYRYELCGQGLSHSATVTMTILSKNIYPQHFELQNVFSMEKFLFGTINNRRNFAPTYFFNEPTNFQNESEIFRQYLDEQRDLQDIGSNMLICFEHDRQYLTICFPNIIKNNNPNDENNRTHNRVVDIRVSYSSIRRVIAAMSSAAGDNEEIRISFTFQLNYPPAIQIYDMFSGGGAEGGGNRNAGSKTKFKKPHRFLTWNPGHDILNSVAMGSCLVADCRFADPRSLLDCLDRLRKSNHYSIEFRVLYRKKCLHIKNYECNKFMNPENLPQEYSKLKDLKYFPLVYAVQALITRGGEIYDYFFRPEYGKFNEFLDTVIQHFDEDLCKDPEARIVKTVITLENMLLEIDKEHDVIEPLMLFEKLYNDSSHRIAAEITDDLANEGYMRVRKININNTNEKNVY</sequence>
<organism evidence="1 2">
    <name type="scientific">Panagrolaimus sp. ES5</name>
    <dbReference type="NCBI Taxonomy" id="591445"/>
    <lineage>
        <taxon>Eukaryota</taxon>
        <taxon>Metazoa</taxon>
        <taxon>Ecdysozoa</taxon>
        <taxon>Nematoda</taxon>
        <taxon>Chromadorea</taxon>
        <taxon>Rhabditida</taxon>
        <taxon>Tylenchina</taxon>
        <taxon>Panagrolaimomorpha</taxon>
        <taxon>Panagrolaimoidea</taxon>
        <taxon>Panagrolaimidae</taxon>
        <taxon>Panagrolaimus</taxon>
    </lineage>
</organism>